<evidence type="ECO:0000259" key="1">
    <source>
        <dbReference type="Pfam" id="PF03781"/>
    </source>
</evidence>
<dbReference type="PANTHER" id="PTHR23150:SF19">
    <property type="entry name" value="FORMYLGLYCINE-GENERATING ENZYME"/>
    <property type="match status" value="1"/>
</dbReference>
<keyword evidence="3" id="KW-1185">Reference proteome</keyword>
<dbReference type="SUPFAM" id="SSF56436">
    <property type="entry name" value="C-type lectin-like"/>
    <property type="match status" value="1"/>
</dbReference>
<dbReference type="OrthoDB" id="9768004at2"/>
<organism evidence="2 3">
    <name type="scientific">Niastella yeongjuensis</name>
    <dbReference type="NCBI Taxonomy" id="354355"/>
    <lineage>
        <taxon>Bacteria</taxon>
        <taxon>Pseudomonadati</taxon>
        <taxon>Bacteroidota</taxon>
        <taxon>Chitinophagia</taxon>
        <taxon>Chitinophagales</taxon>
        <taxon>Chitinophagaceae</taxon>
        <taxon>Niastella</taxon>
    </lineage>
</organism>
<dbReference type="InterPro" id="IPR051043">
    <property type="entry name" value="Sulfatase_Mod_Factor_Kinase"/>
</dbReference>
<accession>A0A1V9DXW1</accession>
<protein>
    <submittedName>
        <fullName evidence="2">Transcriptional regulator</fullName>
    </submittedName>
</protein>
<dbReference type="Gene3D" id="3.90.1580.10">
    <property type="entry name" value="paralog of FGE (formylglycine-generating enzyme)"/>
    <property type="match status" value="1"/>
</dbReference>
<gene>
    <name evidence="2" type="ORF">A4H97_18305</name>
</gene>
<dbReference type="RefSeq" id="WP_081204677.1">
    <property type="nucleotide sequence ID" value="NZ_FOCZ01000004.1"/>
</dbReference>
<sequence>MNKLFLLTVVVIINSCKQPGNMVLINGGSFTNIHSNYYSQAVTIPAFYCSRFEVTQKEWREVMGTNPVTFKGDQLPVETVSWYDCIEYCNKRSLQEGLQPCYTINKEIRDTANTNELDTLKWTVTINRHGNGYRLPTEAEWEYAAGGGQQSRSYAYSGSNFINDIAWFWQNSGDKSLSGNWSWQALEKNKNKTKPVGSKQPNEIGLYDMSGNVREWCWDGPEPSQGRIWKGGGWMGADFCCEPAFRASYEASGKGPDQGFRVCRDAQRL</sequence>
<dbReference type="PANTHER" id="PTHR23150">
    <property type="entry name" value="SULFATASE MODIFYING FACTOR 1, 2"/>
    <property type="match status" value="1"/>
</dbReference>
<proteinExistence type="predicted"/>
<dbReference type="GO" id="GO:0120147">
    <property type="term" value="F:formylglycine-generating oxidase activity"/>
    <property type="evidence" value="ECO:0007669"/>
    <property type="project" value="TreeGrafter"/>
</dbReference>
<feature type="domain" description="Sulfatase-modifying factor enzyme-like" evidence="1">
    <location>
        <begin position="21"/>
        <end position="263"/>
    </location>
</feature>
<evidence type="ECO:0000313" key="2">
    <source>
        <dbReference type="EMBL" id="OQP38671.1"/>
    </source>
</evidence>
<comment type="caution">
    <text evidence="2">The sequence shown here is derived from an EMBL/GenBank/DDBJ whole genome shotgun (WGS) entry which is preliminary data.</text>
</comment>
<dbReference type="STRING" id="354355.SAMN05660816_02742"/>
<dbReference type="InterPro" id="IPR016187">
    <property type="entry name" value="CTDL_fold"/>
</dbReference>
<dbReference type="EMBL" id="LVXG01000082">
    <property type="protein sequence ID" value="OQP38671.1"/>
    <property type="molecule type" value="Genomic_DNA"/>
</dbReference>
<name>A0A1V9DXW1_9BACT</name>
<dbReference type="Proteomes" id="UP000192610">
    <property type="component" value="Unassembled WGS sequence"/>
</dbReference>
<dbReference type="InterPro" id="IPR005532">
    <property type="entry name" value="SUMF_dom"/>
</dbReference>
<dbReference type="InterPro" id="IPR042095">
    <property type="entry name" value="SUMF_sf"/>
</dbReference>
<dbReference type="AlphaFoldDB" id="A0A1V9DXW1"/>
<reference evidence="3" key="1">
    <citation type="submission" date="2016-04" db="EMBL/GenBank/DDBJ databases">
        <authorList>
            <person name="Chen L."/>
            <person name="Zhuang W."/>
            <person name="Wang G."/>
        </authorList>
    </citation>
    <scope>NUCLEOTIDE SEQUENCE [LARGE SCALE GENOMIC DNA]</scope>
    <source>
        <strain evidence="3">17621</strain>
    </source>
</reference>
<evidence type="ECO:0000313" key="3">
    <source>
        <dbReference type="Proteomes" id="UP000192610"/>
    </source>
</evidence>
<dbReference type="Pfam" id="PF03781">
    <property type="entry name" value="FGE-sulfatase"/>
    <property type="match status" value="1"/>
</dbReference>